<dbReference type="InterPro" id="IPR027417">
    <property type="entry name" value="P-loop_NTPase"/>
</dbReference>
<dbReference type="EMBL" id="CP012752">
    <property type="protein sequence ID" value="ALG11593.1"/>
    <property type="molecule type" value="Genomic_DNA"/>
</dbReference>
<dbReference type="InterPro" id="IPR016024">
    <property type="entry name" value="ARM-type_fold"/>
</dbReference>
<dbReference type="Gene3D" id="3.40.50.300">
    <property type="entry name" value="P-loop containing nucleotide triphosphate hydrolases"/>
    <property type="match status" value="1"/>
</dbReference>
<dbReference type="PANTHER" id="PTHR46312:SF2">
    <property type="entry name" value="NUCLEOTIDE-BINDING OLIGOMERIZATION DOMAIN-CONTAINING PROTEIN 2-LIKE"/>
    <property type="match status" value="1"/>
</dbReference>
<dbReference type="SUPFAM" id="SSF48371">
    <property type="entry name" value="ARM repeat"/>
    <property type="match status" value="2"/>
</dbReference>
<dbReference type="Gene3D" id="1.25.10.10">
    <property type="entry name" value="Leucine-rich Repeat Variant"/>
    <property type="match status" value="2"/>
</dbReference>
<dbReference type="PANTHER" id="PTHR46312">
    <property type="entry name" value="NACHT DOMAIN-CONTAINING PROTEIN"/>
    <property type="match status" value="1"/>
</dbReference>
<dbReference type="KEGG" id="kphy:AOZ06_36195"/>
<organism evidence="2 3">
    <name type="scientific">Kibdelosporangium phytohabitans</name>
    <dbReference type="NCBI Taxonomy" id="860235"/>
    <lineage>
        <taxon>Bacteria</taxon>
        <taxon>Bacillati</taxon>
        <taxon>Actinomycetota</taxon>
        <taxon>Actinomycetes</taxon>
        <taxon>Pseudonocardiales</taxon>
        <taxon>Pseudonocardiaceae</taxon>
        <taxon>Kibdelosporangium</taxon>
    </lineage>
</organism>
<gene>
    <name evidence="2" type="ORF">AOZ06_36195</name>
</gene>
<dbReference type="SUPFAM" id="SSF52540">
    <property type="entry name" value="P-loop containing nucleoside triphosphate hydrolases"/>
    <property type="match status" value="1"/>
</dbReference>
<reference evidence="2 3" key="1">
    <citation type="submission" date="2015-07" db="EMBL/GenBank/DDBJ databases">
        <title>Genome sequencing of Kibdelosporangium phytohabitans.</title>
        <authorList>
            <person name="Qin S."/>
            <person name="Xing K."/>
        </authorList>
    </citation>
    <scope>NUCLEOTIDE SEQUENCE [LARGE SCALE GENOMIC DNA]</scope>
    <source>
        <strain evidence="2 3">KLBMP1111</strain>
    </source>
</reference>
<evidence type="ECO:0000313" key="2">
    <source>
        <dbReference type="EMBL" id="ALG11593.1"/>
    </source>
</evidence>
<feature type="domain" description="NACHT" evidence="1">
    <location>
        <begin position="138"/>
        <end position="271"/>
    </location>
</feature>
<sequence length="1716" mass="187491">MSGNRMDGTFHGPVVQAGAIHGDVHFHAAKPPRPRTPPPAGWTELPELPSEVRYLLRAQIQTAQELPYRLPGARRPSLATVYVRQGLGTGTEKTSEQTRPEPILDSRGQLIDSPNPPVARLAVRPPSRTVREALDGDNHLLVTGGPGQGKSTLSLRLAADVAMRWTGTGPEPLAEPVVPLRLTARELASRLALPFPEAVAQSVHVEYGARLAEPVEPAVLRERIAGCRWLMLVDGLDEVADSALRDKLVSILASWASDDDSPYRIVLTTRPIEGAALAPLQRVGAARYELQPFDQEALRHFACNWFESSDLGERFVRQIRAAHLDELVRVPLLATIAAIIFEQYDDRPLPDNQYSLYEAYLKYLRSAHTTELKRFDHACGALLEHLGVVRLEADTSLVAATLDWAARHLPDSPGEDVVAYLAAVGPVTRRGDDLRFLHHSFAEHLAATAKARLLPDSFTPEHPEFARLLHAARPDGRGRYARAVLLHYARLHATQADTLLRWLHGSHADDHLLAARLLAWHIPASTEVVDAFLAKARAWAKTSQHPALRILQRSSRAAHHPGITDWLAEIMRDAESPWESRVEAATALATRLHGDESAEAVVHLRLVVDDESIVIRHRLAAAEALSDCGGERETAERGLRAILADPAASARQCRNAALVLANFDGAARTHAVESLVALLDDPMTPDDDLVEAANGLVEIGVEFHGRCADVFRSVIAGIPHSLPARDAALGLASLGADQLVEAAGALCDVVTDRRTEPTNRCRAARTLAKLGPQYRKIAADLVRAMTVEFALRPGDKPDLAEALAELGMRPQAVGVLREVVADPFATTNNRYWAAQAFADLGSEYRAETATVLLGLVRDGRSASFEKTGALGKLAEFGPPYRDSAVAALRELLADLSELPDLRCEAGTQLNRLGPEFHGEVADHLRSIASTAPDPGIRAQAWFALRNTGVAFSREASRQLFALLGPDVAVAWQEHDNRPSVLAGDDDRDSVAEVLAAVVRDTGRKGAFRVGTAFRLLQLGRRHHQTVVAVVVGLLRSPDLPVRDLPSVVGMMTKLSGASRAELAAVIRATDTTAAEVCHVADAVLRLGCPVDPEIVDALRSVVTDDATDVSPRLEAAVTLARAHPPELGMVTDLVLGSHHHGEGYAWGMRVAELARLGADVLPRLRLLMSAQGVRRVVQEEAACLLARNQPDARSEALAQLRAQAADEYLDFYWRTDAVTDLAEFDPDAFEQSVVFHRAVLEDERQPIRERCVAASQLVHLDESSRAMAMAMLRHFVASTEFTGEERACGVNWWPQFGRSGQIEPEALALLTHPETPDRTRVDLHSRLRGKPSMTMKRSLLADSTLPAKDRVGGITAWANPWLADEAEAVVREALAAPETSAAERADAAVALARLSPRHIPAALRLLAEMSEGADYALRELCDLSLSARRRVADEAMTAARNGSWRQRVNAVGQLLYLMPGLAESVVDVLRAVLDDSRTADCLKVEIHFALCEHDGLEPVRAMRDDPRAPAPIRWLAADKLRDYDIADRAAGAHVLHGIATSGCRSALRWRAARDLLRFGERGRELAAPVLRAMVADEDLPTLARVAAAATLAKARPDLRLQLLRQLRRLRTAENPLVRIQVLKTIGGVDTSEAARSLAAMTKERNLRQGVRLRAATTMAELRRDYREKAAIVAREVAHDESVPWHVRVKAARSLARWSELCRGEAREVLRALTTHR</sequence>
<proteinExistence type="predicted"/>
<dbReference type="InterPro" id="IPR007111">
    <property type="entry name" value="NACHT_NTPase"/>
</dbReference>
<dbReference type="InterPro" id="IPR004155">
    <property type="entry name" value="PBS_lyase_HEAT"/>
</dbReference>
<dbReference type="Proteomes" id="UP000063699">
    <property type="component" value="Chromosome"/>
</dbReference>
<protein>
    <recommendedName>
        <fullName evidence="1">NACHT domain-containing protein</fullName>
    </recommendedName>
</protein>
<dbReference type="InterPro" id="IPR011989">
    <property type="entry name" value="ARM-like"/>
</dbReference>
<dbReference type="STRING" id="860235.AOZ06_36195"/>
<accession>A0A0N9IA54</accession>
<name>A0A0N9IA54_9PSEU</name>
<keyword evidence="3" id="KW-1185">Reference proteome</keyword>
<dbReference type="SMART" id="SM00567">
    <property type="entry name" value="EZ_HEAT"/>
    <property type="match status" value="8"/>
</dbReference>
<evidence type="ECO:0000313" key="3">
    <source>
        <dbReference type="Proteomes" id="UP000063699"/>
    </source>
</evidence>
<evidence type="ECO:0000259" key="1">
    <source>
        <dbReference type="PROSITE" id="PS50837"/>
    </source>
</evidence>
<dbReference type="PROSITE" id="PS50837">
    <property type="entry name" value="NACHT"/>
    <property type="match status" value="1"/>
</dbReference>